<dbReference type="Pfam" id="PF13622">
    <property type="entry name" value="4HBT_3"/>
    <property type="match status" value="1"/>
</dbReference>
<dbReference type="Proteomes" id="UP001152447">
    <property type="component" value="Unassembled WGS sequence"/>
</dbReference>
<proteinExistence type="predicted"/>
<evidence type="ECO:0008006" key="5">
    <source>
        <dbReference type="Google" id="ProtNLM"/>
    </source>
</evidence>
<feature type="domain" description="Acyl-CoA thioesterase-like N-terminal HotDog" evidence="1">
    <location>
        <begin position="27"/>
        <end position="110"/>
    </location>
</feature>
<dbReference type="InterPro" id="IPR049450">
    <property type="entry name" value="ACOT8-like_C"/>
</dbReference>
<keyword evidence="4" id="KW-1185">Reference proteome</keyword>
<dbReference type="RefSeq" id="WP_008464384.1">
    <property type="nucleotide sequence ID" value="NZ_CAMAPB010000040.1"/>
</dbReference>
<dbReference type="PANTHER" id="PTHR38110">
    <property type="entry name" value="CHROMOSOME 23, WHOLE GENOME SHOTGUN SEQUENCE"/>
    <property type="match status" value="1"/>
</dbReference>
<dbReference type="CDD" id="cd03445">
    <property type="entry name" value="Thioesterase_II_repeat2"/>
    <property type="match status" value="1"/>
</dbReference>
<evidence type="ECO:0000313" key="3">
    <source>
        <dbReference type="EMBL" id="CAH9062088.1"/>
    </source>
</evidence>
<dbReference type="EMBL" id="CAMAPB010000040">
    <property type="protein sequence ID" value="CAH9062088.1"/>
    <property type="molecule type" value="Genomic_DNA"/>
</dbReference>
<dbReference type="Pfam" id="PF20789">
    <property type="entry name" value="4HBT_3C"/>
    <property type="match status" value="1"/>
</dbReference>
<reference evidence="3" key="1">
    <citation type="submission" date="2022-07" db="EMBL/GenBank/DDBJ databases">
        <authorList>
            <person name="Criscuolo A."/>
        </authorList>
    </citation>
    <scope>NUCLEOTIDE SEQUENCE</scope>
    <source>
        <strain evidence="3">CIP103197</strain>
    </source>
</reference>
<feature type="domain" description="Acyl-CoA thioesterase-like C-terminal" evidence="2">
    <location>
        <begin position="141"/>
        <end position="266"/>
    </location>
</feature>
<evidence type="ECO:0000259" key="2">
    <source>
        <dbReference type="Pfam" id="PF20789"/>
    </source>
</evidence>
<dbReference type="InterPro" id="IPR049449">
    <property type="entry name" value="TesB_ACOT8-like_N"/>
</dbReference>
<accession>A0A9W4R0P7</accession>
<dbReference type="InterPro" id="IPR042171">
    <property type="entry name" value="Acyl-CoA_hotdog"/>
</dbReference>
<dbReference type="SUPFAM" id="SSF54637">
    <property type="entry name" value="Thioesterase/thiol ester dehydrase-isomerase"/>
    <property type="match status" value="2"/>
</dbReference>
<organism evidence="3 4">
    <name type="scientific">Pseudoalteromonas haloplanktis</name>
    <name type="common">Alteromonas haloplanktis</name>
    <dbReference type="NCBI Taxonomy" id="228"/>
    <lineage>
        <taxon>Bacteria</taxon>
        <taxon>Pseudomonadati</taxon>
        <taxon>Pseudomonadota</taxon>
        <taxon>Gammaproteobacteria</taxon>
        <taxon>Alteromonadales</taxon>
        <taxon>Pseudoalteromonadaceae</taxon>
        <taxon>Pseudoalteromonas</taxon>
    </lineage>
</organism>
<name>A0A9W4R0P7_PSEHA</name>
<protein>
    <recommendedName>
        <fullName evidence="5">Thioesterase family protein</fullName>
    </recommendedName>
</protein>
<dbReference type="Gene3D" id="2.40.160.210">
    <property type="entry name" value="Acyl-CoA thioesterase, double hotdog domain"/>
    <property type="match status" value="1"/>
</dbReference>
<dbReference type="PANTHER" id="PTHR38110:SF1">
    <property type="entry name" value="THIOESTERASE DOMAIN-CONTAINING PROTEIN"/>
    <property type="match status" value="1"/>
</dbReference>
<sequence>MHFEQLLKQAAQASQETDPLTNTMQFPANWCQGRTAFGGLSAALLYQAMRNKVDSSRRLLSLSTNFVGPLLAEKPFSLSVEILREGKSSTQVLAKAIQDDAVCVIVQACFAKNRNSSINVPVSKSLTLHPVNEGHCLGFVPGKMPEFFQHVDLCPQQGAMPFSSAQTSHLGGWMRFKHTPEEITEAHVIALTDAWPPTLLQMFKQPAPASSMSWYLEFVQAPNLVPGEWLGFEAITHHSKDGYGLEDGCIWSQSGELIALTRQTVALFD</sequence>
<gene>
    <name evidence="3" type="ORF">PSEHALCIP103_02632</name>
</gene>
<evidence type="ECO:0000259" key="1">
    <source>
        <dbReference type="Pfam" id="PF13622"/>
    </source>
</evidence>
<comment type="caution">
    <text evidence="3">The sequence shown here is derived from an EMBL/GenBank/DDBJ whole genome shotgun (WGS) entry which is preliminary data.</text>
</comment>
<dbReference type="InterPro" id="IPR029069">
    <property type="entry name" value="HotDog_dom_sf"/>
</dbReference>
<dbReference type="InterPro" id="IPR052389">
    <property type="entry name" value="Sec_Metab_Biosynth-Assoc"/>
</dbReference>
<evidence type="ECO:0000313" key="4">
    <source>
        <dbReference type="Proteomes" id="UP001152447"/>
    </source>
</evidence>
<dbReference type="AlphaFoldDB" id="A0A9W4R0P7"/>